<sequence>MYINTIQSEEVLEKIQANYQGKTVVISVAEATSISLTDLIEALNGAGVEFIGGIFPKVISANKVYDEGIVISGFSNVKHTFLVKGLDGLDFQPEAFELDASKHFLFTFADGLTQNLSLYLERLYNIYGGDLAYFGAGTGSLSLKQIPSVFNKDGVFQDAAVGLIASSKMALGVKHGWQKVSGPYIVTKSDRNVIQQINWQNAFDVYKAIVEEHGKKEITHDNFFEISKAYPFGILKDSSEYVVRDPIDVNEKGELICIGEVIENTVVDILNGDAETLINAAKEAAKDVMGKIENPQHAYLSDCISRVLFLEEDYERELKAISSQLNASGECMPIEGALTLGEISSFGDGYLQLFNKTVVVGLFE</sequence>
<reference evidence="3" key="1">
    <citation type="submission" date="2016-01" db="EMBL/GenBank/DDBJ databases">
        <title>Genome sequencing of Roseivirga ehrenbergii KMM 6017.</title>
        <authorList>
            <person name="Selvaratnam C."/>
            <person name="Thevarajoo S."/>
            <person name="Goh K.M."/>
            <person name="Ee R."/>
            <person name="Chan K.-G."/>
            <person name="Chong C.S."/>
        </authorList>
    </citation>
    <scope>NUCLEOTIDE SEQUENCE [LARGE SCALE GENOMIC DNA]</scope>
    <source>
        <strain evidence="3">KMM 6017</strain>
    </source>
</reference>
<protein>
    <recommendedName>
        <fullName evidence="5">Histidine kinase</fullName>
    </recommendedName>
</protein>
<dbReference type="Pfam" id="PF08495">
    <property type="entry name" value="FIST"/>
    <property type="match status" value="1"/>
</dbReference>
<keyword evidence="4" id="KW-1185">Reference proteome</keyword>
<dbReference type="AlphaFoldDB" id="A0A150X864"/>
<dbReference type="Pfam" id="PF10442">
    <property type="entry name" value="FIST_C"/>
    <property type="match status" value="1"/>
</dbReference>
<evidence type="ECO:0000259" key="2">
    <source>
        <dbReference type="SMART" id="SM01204"/>
    </source>
</evidence>
<name>A0A150X864_ROSEK</name>
<dbReference type="EMBL" id="LQZQ01000045">
    <property type="protein sequence ID" value="KYG74919.1"/>
    <property type="molecule type" value="Genomic_DNA"/>
</dbReference>
<feature type="domain" description="FIST C-domain" evidence="2">
    <location>
        <begin position="202"/>
        <end position="346"/>
    </location>
</feature>
<evidence type="ECO:0000313" key="4">
    <source>
        <dbReference type="Proteomes" id="UP000075583"/>
    </source>
</evidence>
<dbReference type="SMART" id="SM01204">
    <property type="entry name" value="FIST_C"/>
    <property type="match status" value="1"/>
</dbReference>
<comment type="caution">
    <text evidence="3">The sequence shown here is derived from an EMBL/GenBank/DDBJ whole genome shotgun (WGS) entry which is preliminary data.</text>
</comment>
<dbReference type="STRING" id="279360.MB14_06870"/>
<dbReference type="OrthoDB" id="378730at2"/>
<evidence type="ECO:0008006" key="5">
    <source>
        <dbReference type="Google" id="ProtNLM"/>
    </source>
</evidence>
<dbReference type="PANTHER" id="PTHR40252">
    <property type="entry name" value="BLR0328 PROTEIN"/>
    <property type="match status" value="1"/>
</dbReference>
<dbReference type="InterPro" id="IPR019494">
    <property type="entry name" value="FIST_C"/>
</dbReference>
<dbReference type="PANTHER" id="PTHR40252:SF2">
    <property type="entry name" value="BLR0328 PROTEIN"/>
    <property type="match status" value="1"/>
</dbReference>
<organism evidence="3 4">
    <name type="scientific">Roseivirga ehrenbergii (strain DSM 102268 / JCM 13514 / KCTC 12282 / NCIMB 14502 / KMM 6017)</name>
    <dbReference type="NCBI Taxonomy" id="279360"/>
    <lineage>
        <taxon>Bacteria</taxon>
        <taxon>Pseudomonadati</taxon>
        <taxon>Bacteroidota</taxon>
        <taxon>Cytophagia</taxon>
        <taxon>Cytophagales</taxon>
        <taxon>Roseivirgaceae</taxon>
        <taxon>Roseivirga</taxon>
    </lineage>
</organism>
<dbReference type="RefSeq" id="WP_062592382.1">
    <property type="nucleotide sequence ID" value="NZ_LQZQ01000045.1"/>
</dbReference>
<evidence type="ECO:0000259" key="1">
    <source>
        <dbReference type="SMART" id="SM00897"/>
    </source>
</evidence>
<evidence type="ECO:0000313" key="3">
    <source>
        <dbReference type="EMBL" id="KYG74919.1"/>
    </source>
</evidence>
<gene>
    <name evidence="3" type="ORF">MB14_06870</name>
</gene>
<accession>A0A150X864</accession>
<dbReference type="Proteomes" id="UP000075583">
    <property type="component" value="Unassembled WGS sequence"/>
</dbReference>
<proteinExistence type="predicted"/>
<dbReference type="SMART" id="SM00897">
    <property type="entry name" value="FIST"/>
    <property type="match status" value="1"/>
</dbReference>
<dbReference type="InterPro" id="IPR013702">
    <property type="entry name" value="FIST_domain_N"/>
</dbReference>
<feature type="domain" description="FIST" evidence="1">
    <location>
        <begin position="20"/>
        <end position="201"/>
    </location>
</feature>